<feature type="transmembrane region" description="Helical" evidence="8">
    <location>
        <begin position="80"/>
        <end position="100"/>
    </location>
</feature>
<dbReference type="SUPFAM" id="SSF103473">
    <property type="entry name" value="MFS general substrate transporter"/>
    <property type="match status" value="2"/>
</dbReference>
<feature type="transmembrane region" description="Helical" evidence="8">
    <location>
        <begin position="106"/>
        <end position="126"/>
    </location>
</feature>
<reference evidence="10 11" key="1">
    <citation type="journal article" date="2015" name="Genome Announc.">
        <title>Expanding the biotechnology potential of lactobacilli through comparative genomics of 213 strains and associated genera.</title>
        <authorList>
            <person name="Sun Z."/>
            <person name="Harris H.M."/>
            <person name="McCann A."/>
            <person name="Guo C."/>
            <person name="Argimon S."/>
            <person name="Zhang W."/>
            <person name="Yang X."/>
            <person name="Jeffery I.B."/>
            <person name="Cooney J.C."/>
            <person name="Kagawa T.F."/>
            <person name="Liu W."/>
            <person name="Song Y."/>
            <person name="Salvetti E."/>
            <person name="Wrobel A."/>
            <person name="Rasinkangas P."/>
            <person name="Parkhill J."/>
            <person name="Rea M.C."/>
            <person name="O'Sullivan O."/>
            <person name="Ritari J."/>
            <person name="Douillard F.P."/>
            <person name="Paul Ross R."/>
            <person name="Yang R."/>
            <person name="Briner A.E."/>
            <person name="Felis G.E."/>
            <person name="de Vos W.M."/>
            <person name="Barrangou R."/>
            <person name="Klaenhammer T.R."/>
            <person name="Caufield P.W."/>
            <person name="Cui Y."/>
            <person name="Zhang H."/>
            <person name="O'Toole P.W."/>
        </authorList>
    </citation>
    <scope>NUCLEOTIDE SEQUENCE [LARGE SCALE GENOMIC DNA]</scope>
    <source>
        <strain evidence="10 11">DSM 19394</strain>
    </source>
</reference>
<evidence type="ECO:0000256" key="2">
    <source>
        <dbReference type="ARBA" id="ARBA00022448"/>
    </source>
</evidence>
<feature type="transmembrane region" description="Helical" evidence="8">
    <location>
        <begin position="373"/>
        <end position="397"/>
    </location>
</feature>
<dbReference type="PATRIC" id="fig|1423715.3.peg.2501"/>
<dbReference type="GO" id="GO:0030395">
    <property type="term" value="F:lactose binding"/>
    <property type="evidence" value="ECO:0007669"/>
    <property type="project" value="TreeGrafter"/>
</dbReference>
<evidence type="ECO:0000313" key="10">
    <source>
        <dbReference type="EMBL" id="KRK95963.1"/>
    </source>
</evidence>
<feature type="transmembrane region" description="Helical" evidence="8">
    <location>
        <begin position="171"/>
        <end position="190"/>
    </location>
</feature>
<evidence type="ECO:0000256" key="6">
    <source>
        <dbReference type="ARBA" id="ARBA00022989"/>
    </source>
</evidence>
<protein>
    <submittedName>
        <fullName evidence="10">Sugar permease</fullName>
    </submittedName>
</protein>
<dbReference type="STRING" id="1423715.FD25_GL002424"/>
<evidence type="ECO:0000313" key="11">
    <source>
        <dbReference type="Proteomes" id="UP000051955"/>
    </source>
</evidence>
<feature type="transmembrane region" description="Helical" evidence="8">
    <location>
        <begin position="285"/>
        <end position="308"/>
    </location>
</feature>
<dbReference type="AlphaFoldDB" id="A0A0R1LJ57"/>
<dbReference type="PANTHER" id="PTHR23522">
    <property type="entry name" value="BLL5896 PROTEIN"/>
    <property type="match status" value="1"/>
</dbReference>
<feature type="transmembrane region" description="Helical" evidence="8">
    <location>
        <begin position="348"/>
        <end position="367"/>
    </location>
</feature>
<name>A0A0R1LJ57_9LACO</name>
<keyword evidence="5 8" id="KW-0812">Transmembrane</keyword>
<keyword evidence="3" id="KW-1003">Cell membrane</keyword>
<feature type="transmembrane region" description="Helical" evidence="8">
    <location>
        <begin position="255"/>
        <end position="278"/>
    </location>
</feature>
<dbReference type="GO" id="GO:0015528">
    <property type="term" value="F:lactose:proton symporter activity"/>
    <property type="evidence" value="ECO:0007669"/>
    <property type="project" value="TreeGrafter"/>
</dbReference>
<dbReference type="GO" id="GO:0005886">
    <property type="term" value="C:plasma membrane"/>
    <property type="evidence" value="ECO:0007669"/>
    <property type="project" value="UniProtKB-SubCell"/>
</dbReference>
<gene>
    <name evidence="10" type="ORF">FD25_GL002424</name>
</gene>
<evidence type="ECO:0000256" key="4">
    <source>
        <dbReference type="ARBA" id="ARBA00022519"/>
    </source>
</evidence>
<evidence type="ECO:0000259" key="9">
    <source>
        <dbReference type="PROSITE" id="PS50850"/>
    </source>
</evidence>
<keyword evidence="6 8" id="KW-1133">Transmembrane helix</keyword>
<dbReference type="Gene3D" id="1.20.1250.20">
    <property type="entry name" value="MFS general substrate transporter like domains"/>
    <property type="match status" value="2"/>
</dbReference>
<keyword evidence="4" id="KW-0997">Cell inner membrane</keyword>
<dbReference type="InterPro" id="IPR036259">
    <property type="entry name" value="MFS_trans_sf"/>
</dbReference>
<dbReference type="InterPro" id="IPR020846">
    <property type="entry name" value="MFS_dom"/>
</dbReference>
<feature type="transmembrane region" description="Helical" evidence="8">
    <location>
        <begin position="147"/>
        <end position="165"/>
    </location>
</feature>
<keyword evidence="11" id="KW-1185">Reference proteome</keyword>
<dbReference type="PANTHER" id="PTHR23522:SF10">
    <property type="entry name" value="3-PHENYLPROPIONIC ACID TRANSPORTER-RELATED"/>
    <property type="match status" value="1"/>
</dbReference>
<dbReference type="PROSITE" id="PS50850">
    <property type="entry name" value="MFS"/>
    <property type="match status" value="1"/>
</dbReference>
<comment type="caution">
    <text evidence="10">The sequence shown here is derived from an EMBL/GenBank/DDBJ whole genome shotgun (WGS) entry which is preliminary data.</text>
</comment>
<evidence type="ECO:0000256" key="5">
    <source>
        <dbReference type="ARBA" id="ARBA00022692"/>
    </source>
</evidence>
<dbReference type="OrthoDB" id="1653456at2"/>
<dbReference type="RefSeq" id="WP_057801224.1">
    <property type="nucleotide sequence ID" value="NZ_AZDV01000005.1"/>
</dbReference>
<evidence type="ECO:0000256" key="8">
    <source>
        <dbReference type="SAM" id="Phobius"/>
    </source>
</evidence>
<sequence>MKSTLSVKNSERVINVKYISLQFIYWMMNCAVYSFAALFLLYNRFENRQLGYVLAAANLISIILQPALSQQVIARLHISVRKTIIIISGGLLLPLIALLFVGKNILVMFLMYTLSAVLILTLQPFVNSIGFQYINSGYSINFGISRGAGSFSYAITSYILGVLLAKWTPNLLPWIMIILTLTFLLSVWLLPKIKSDKSSELSTDDRTTTSIVKLLQNYKFIGVLFLAFSFLFVFHTIISTSITQIVQSFHGGSQIIGTSLMIAGLCELPGMFAFSYLVKKKSSSFWLELSAFFFFVRSIVVMVAPNLLTIELSQFLQAVSFAIFIPASAYLVNGVLPKEDAVLGQTIITAAMTLGGVLSSIIGGYLLDLLNVKSLLVFGMICALVGFLLTVVGIHMIKEDE</sequence>
<dbReference type="Proteomes" id="UP000051955">
    <property type="component" value="Unassembled WGS sequence"/>
</dbReference>
<feature type="domain" description="Major facilitator superfamily (MFS) profile" evidence="9">
    <location>
        <begin position="215"/>
        <end position="401"/>
    </location>
</feature>
<accession>A0A0R1LJ57</accession>
<comment type="subcellular location">
    <subcellularLocation>
        <location evidence="1">Cell inner membrane</location>
        <topology evidence="1">Multi-pass membrane protein</topology>
    </subcellularLocation>
</comment>
<feature type="transmembrane region" description="Helical" evidence="8">
    <location>
        <begin position="21"/>
        <end position="43"/>
    </location>
</feature>
<feature type="transmembrane region" description="Helical" evidence="8">
    <location>
        <begin position="220"/>
        <end position="243"/>
    </location>
</feature>
<organism evidence="10 11">
    <name type="scientific">Levilactobacillus acidifarinae DSM 19394 = JCM 15949</name>
    <dbReference type="NCBI Taxonomy" id="1423715"/>
    <lineage>
        <taxon>Bacteria</taxon>
        <taxon>Bacillati</taxon>
        <taxon>Bacillota</taxon>
        <taxon>Bacilli</taxon>
        <taxon>Lactobacillales</taxon>
        <taxon>Lactobacillaceae</taxon>
        <taxon>Levilactobacillus</taxon>
    </lineage>
</organism>
<evidence type="ECO:0000256" key="1">
    <source>
        <dbReference type="ARBA" id="ARBA00004429"/>
    </source>
</evidence>
<evidence type="ECO:0000256" key="7">
    <source>
        <dbReference type="ARBA" id="ARBA00023136"/>
    </source>
</evidence>
<dbReference type="EMBL" id="AZDV01000005">
    <property type="protein sequence ID" value="KRK95963.1"/>
    <property type="molecule type" value="Genomic_DNA"/>
</dbReference>
<feature type="transmembrane region" description="Helical" evidence="8">
    <location>
        <begin position="314"/>
        <end position="336"/>
    </location>
</feature>
<feature type="transmembrane region" description="Helical" evidence="8">
    <location>
        <begin position="49"/>
        <end position="68"/>
    </location>
</feature>
<keyword evidence="2" id="KW-0813">Transport</keyword>
<keyword evidence="7 8" id="KW-0472">Membrane</keyword>
<proteinExistence type="predicted"/>
<dbReference type="Pfam" id="PF12832">
    <property type="entry name" value="MFS_1_like"/>
    <property type="match status" value="1"/>
</dbReference>
<dbReference type="InterPro" id="IPR024989">
    <property type="entry name" value="MFS_assoc_dom"/>
</dbReference>
<evidence type="ECO:0000256" key="3">
    <source>
        <dbReference type="ARBA" id="ARBA00022475"/>
    </source>
</evidence>